<feature type="transmembrane region" description="Helical" evidence="1">
    <location>
        <begin position="6"/>
        <end position="37"/>
    </location>
</feature>
<keyword evidence="1" id="KW-0812">Transmembrane</keyword>
<accession>A0A853DBS2</accession>
<evidence type="ECO:0000256" key="1">
    <source>
        <dbReference type="SAM" id="Phobius"/>
    </source>
</evidence>
<dbReference type="Proteomes" id="UP000571817">
    <property type="component" value="Unassembled WGS sequence"/>
</dbReference>
<keyword evidence="1" id="KW-1133">Transmembrane helix</keyword>
<reference evidence="2 3" key="1">
    <citation type="submission" date="2020-07" db="EMBL/GenBank/DDBJ databases">
        <title>Sequencing the genomes of 1000 actinobacteria strains.</title>
        <authorList>
            <person name="Klenk H.-P."/>
        </authorList>
    </citation>
    <scope>NUCLEOTIDE SEQUENCE [LARGE SCALE GENOMIC DNA]</scope>
    <source>
        <strain evidence="2 3">DSM 29531</strain>
    </source>
</reference>
<dbReference type="InterPro" id="IPR007403">
    <property type="entry name" value="DUF456"/>
</dbReference>
<keyword evidence="3" id="KW-1185">Reference proteome</keyword>
<evidence type="ECO:0000313" key="3">
    <source>
        <dbReference type="Proteomes" id="UP000571817"/>
    </source>
</evidence>
<protein>
    <recommendedName>
        <fullName evidence="4">DUF456 domain-containing protein</fullName>
    </recommendedName>
</protein>
<sequence length="160" mass="16333">MQTATVLAAVLIVVGTLGVLIPVLPGTLLCVAGVLLWSATTGGATAWSIFAGSVVLALVGWTCKYLLPGRRLSSAGVPRATMLVGTVCAVVGFFVIPYVGLALGFVIGVYVAEHARLRDAVAARRATAAAVRAVLMSVGIELSTATAIAVLWVCGLLLTR</sequence>
<gene>
    <name evidence="2" type="ORF">HNR15_001989</name>
</gene>
<dbReference type="PANTHER" id="PTHR39165:SF1">
    <property type="entry name" value="DUF456 DOMAIN-CONTAINING PROTEIN"/>
    <property type="match status" value="1"/>
</dbReference>
<dbReference type="AlphaFoldDB" id="A0A853DBS2"/>
<dbReference type="Pfam" id="PF04306">
    <property type="entry name" value="DUF456"/>
    <property type="match status" value="1"/>
</dbReference>
<dbReference type="PANTHER" id="PTHR39165">
    <property type="entry name" value="IG HYPOTHETICAL 17883"/>
    <property type="match status" value="1"/>
</dbReference>
<name>A0A853DBS2_9MICO</name>
<organism evidence="2 3">
    <name type="scientific">Allobranchiibius huperziae</name>
    <dbReference type="NCBI Taxonomy" id="1874116"/>
    <lineage>
        <taxon>Bacteria</taxon>
        <taxon>Bacillati</taxon>
        <taxon>Actinomycetota</taxon>
        <taxon>Actinomycetes</taxon>
        <taxon>Micrococcales</taxon>
        <taxon>Dermacoccaceae</taxon>
        <taxon>Allobranchiibius</taxon>
    </lineage>
</organism>
<proteinExistence type="predicted"/>
<keyword evidence="1" id="KW-0472">Membrane</keyword>
<comment type="caution">
    <text evidence="2">The sequence shown here is derived from an EMBL/GenBank/DDBJ whole genome shotgun (WGS) entry which is preliminary data.</text>
</comment>
<dbReference type="RefSeq" id="WP_179481366.1">
    <property type="nucleotide sequence ID" value="NZ_JACCFW010000001.1"/>
</dbReference>
<dbReference type="EMBL" id="JACCFW010000001">
    <property type="protein sequence ID" value="NYJ75026.1"/>
    <property type="molecule type" value="Genomic_DNA"/>
</dbReference>
<evidence type="ECO:0008006" key="4">
    <source>
        <dbReference type="Google" id="ProtNLM"/>
    </source>
</evidence>
<feature type="transmembrane region" description="Helical" evidence="1">
    <location>
        <begin position="44"/>
        <end position="62"/>
    </location>
</feature>
<feature type="transmembrane region" description="Helical" evidence="1">
    <location>
        <begin position="82"/>
        <end position="112"/>
    </location>
</feature>
<feature type="transmembrane region" description="Helical" evidence="1">
    <location>
        <begin position="133"/>
        <end position="158"/>
    </location>
</feature>
<evidence type="ECO:0000313" key="2">
    <source>
        <dbReference type="EMBL" id="NYJ75026.1"/>
    </source>
</evidence>